<dbReference type="CDD" id="cd01926">
    <property type="entry name" value="cyclophilin_ABH_like"/>
    <property type="match status" value="1"/>
</dbReference>
<keyword evidence="8 15" id="KW-1133">Transmembrane helix</keyword>
<dbReference type="InterPro" id="IPR020892">
    <property type="entry name" value="Cyclophilin-type_PPIase_CS"/>
</dbReference>
<evidence type="ECO:0000256" key="4">
    <source>
        <dbReference type="ARBA" id="ARBA00022692"/>
    </source>
</evidence>
<dbReference type="GO" id="GO:0016320">
    <property type="term" value="P:endoplasmic reticulum membrane fusion"/>
    <property type="evidence" value="ECO:0007669"/>
    <property type="project" value="TreeGrafter"/>
</dbReference>
<feature type="compositionally biased region" description="Basic and acidic residues" evidence="14">
    <location>
        <begin position="541"/>
        <end position="574"/>
    </location>
</feature>
<dbReference type="PANTHER" id="PTHR45923:SF2">
    <property type="entry name" value="PROTEIN SEY1"/>
    <property type="match status" value="1"/>
</dbReference>
<keyword evidence="6" id="KW-0378">Hydrolase</keyword>
<dbReference type="SUPFAM" id="SSF52540">
    <property type="entry name" value="P-loop containing nucleoside triphosphate hydrolases"/>
    <property type="match status" value="1"/>
</dbReference>
<feature type="compositionally biased region" description="Basic and acidic residues" evidence="14">
    <location>
        <begin position="836"/>
        <end position="858"/>
    </location>
</feature>
<evidence type="ECO:0000256" key="3">
    <source>
        <dbReference type="ARBA" id="ARBA00013194"/>
    </source>
</evidence>
<protein>
    <recommendedName>
        <fullName evidence="3">peptidylprolyl isomerase</fullName>
        <ecNumber evidence="3">5.2.1.8</ecNumber>
    </recommendedName>
</protein>
<dbReference type="EC" id="5.2.1.8" evidence="3"/>
<dbReference type="SUPFAM" id="SSF50891">
    <property type="entry name" value="Cyclophilin-like"/>
    <property type="match status" value="1"/>
</dbReference>
<keyword evidence="12" id="KW-0413">Isomerase</keyword>
<keyword evidence="4 15" id="KW-0812">Transmembrane</keyword>
<keyword evidence="7" id="KW-0256">Endoplasmic reticulum</keyword>
<feature type="region of interest" description="Disordered" evidence="14">
    <location>
        <begin position="541"/>
        <end position="762"/>
    </location>
</feature>
<evidence type="ECO:0000256" key="15">
    <source>
        <dbReference type="SAM" id="Phobius"/>
    </source>
</evidence>
<comment type="catalytic activity">
    <reaction evidence="1">
        <text>[protein]-peptidylproline (omega=180) = [protein]-peptidylproline (omega=0)</text>
        <dbReference type="Rhea" id="RHEA:16237"/>
        <dbReference type="Rhea" id="RHEA-COMP:10747"/>
        <dbReference type="Rhea" id="RHEA-COMP:10748"/>
        <dbReference type="ChEBI" id="CHEBI:83833"/>
        <dbReference type="ChEBI" id="CHEBI:83834"/>
        <dbReference type="EC" id="5.2.1.8"/>
    </reaction>
</comment>
<evidence type="ECO:0000256" key="13">
    <source>
        <dbReference type="PROSITE-ProRule" id="PRU01052"/>
    </source>
</evidence>
<dbReference type="Proteomes" id="UP001161247">
    <property type="component" value="Chromosome 4"/>
</dbReference>
<dbReference type="Pfam" id="PF05879">
    <property type="entry name" value="RHD3_GTPase"/>
    <property type="match status" value="1"/>
</dbReference>
<dbReference type="InterPro" id="IPR030386">
    <property type="entry name" value="G_GB1_RHD3_dom"/>
</dbReference>
<dbReference type="InterPro" id="IPR008803">
    <property type="entry name" value="RHD3/Sey1"/>
</dbReference>
<reference evidence="18" key="1">
    <citation type="submission" date="2023-03" db="EMBL/GenBank/DDBJ databases">
        <authorList>
            <person name="Julca I."/>
        </authorList>
    </citation>
    <scope>NUCLEOTIDE SEQUENCE</scope>
</reference>
<feature type="region of interest" description="Disordered" evidence="14">
    <location>
        <begin position="821"/>
        <end position="864"/>
    </location>
</feature>
<dbReference type="GO" id="GO:0003924">
    <property type="term" value="F:GTPase activity"/>
    <property type="evidence" value="ECO:0007669"/>
    <property type="project" value="TreeGrafter"/>
</dbReference>
<evidence type="ECO:0000256" key="8">
    <source>
        <dbReference type="ARBA" id="ARBA00022989"/>
    </source>
</evidence>
<dbReference type="PROSITE" id="PS50072">
    <property type="entry name" value="CSA_PPIASE_2"/>
    <property type="match status" value="1"/>
</dbReference>
<evidence type="ECO:0000256" key="9">
    <source>
        <dbReference type="ARBA" id="ARBA00023110"/>
    </source>
</evidence>
<dbReference type="InterPro" id="IPR029000">
    <property type="entry name" value="Cyclophilin-like_dom_sf"/>
</dbReference>
<feature type="domain" description="GB1/RHD3-type G" evidence="17">
    <location>
        <begin position="32"/>
        <end position="250"/>
    </location>
</feature>
<evidence type="ECO:0000259" key="16">
    <source>
        <dbReference type="PROSITE" id="PS50072"/>
    </source>
</evidence>
<keyword evidence="10" id="KW-0342">GTP-binding</keyword>
<evidence type="ECO:0000256" key="6">
    <source>
        <dbReference type="ARBA" id="ARBA00022801"/>
    </source>
</evidence>
<evidence type="ECO:0000256" key="7">
    <source>
        <dbReference type="ARBA" id="ARBA00022824"/>
    </source>
</evidence>
<dbReference type="GO" id="GO:0006457">
    <property type="term" value="P:protein folding"/>
    <property type="evidence" value="ECO:0007669"/>
    <property type="project" value="InterPro"/>
</dbReference>
<dbReference type="Pfam" id="PF00160">
    <property type="entry name" value="Pro_isomerase"/>
    <property type="match status" value="1"/>
</dbReference>
<evidence type="ECO:0000259" key="17">
    <source>
        <dbReference type="PROSITE" id="PS51715"/>
    </source>
</evidence>
<feature type="compositionally biased region" description="Basic and acidic residues" evidence="14">
    <location>
        <begin position="641"/>
        <end position="659"/>
    </location>
</feature>
<dbReference type="GO" id="GO:0005783">
    <property type="term" value="C:endoplasmic reticulum"/>
    <property type="evidence" value="ECO:0007669"/>
    <property type="project" value="TreeGrafter"/>
</dbReference>
<dbReference type="PRINTS" id="PR00153">
    <property type="entry name" value="CSAPPISMRASE"/>
</dbReference>
<dbReference type="PROSITE" id="PS51715">
    <property type="entry name" value="G_GB1_RHD3"/>
    <property type="match status" value="1"/>
</dbReference>
<evidence type="ECO:0000256" key="11">
    <source>
        <dbReference type="ARBA" id="ARBA00023136"/>
    </source>
</evidence>
<evidence type="ECO:0000256" key="5">
    <source>
        <dbReference type="ARBA" id="ARBA00022741"/>
    </source>
</evidence>
<evidence type="ECO:0000313" key="18">
    <source>
        <dbReference type="EMBL" id="CAI9101952.1"/>
    </source>
</evidence>
<evidence type="ECO:0000256" key="12">
    <source>
        <dbReference type="ARBA" id="ARBA00023235"/>
    </source>
</evidence>
<dbReference type="InterPro" id="IPR046758">
    <property type="entry name" value="Sey1/RHD3-like_3HB"/>
</dbReference>
<evidence type="ECO:0000256" key="1">
    <source>
        <dbReference type="ARBA" id="ARBA00000971"/>
    </source>
</evidence>
<dbReference type="PROSITE" id="PS00170">
    <property type="entry name" value="CSA_PPIASE_1"/>
    <property type="match status" value="1"/>
</dbReference>
<evidence type="ECO:0000256" key="14">
    <source>
        <dbReference type="SAM" id="MobiDB-lite"/>
    </source>
</evidence>
<accession>A0AAV1D5N4</accession>
<feature type="domain" description="PPIase cyclophilin-type" evidence="16">
    <location>
        <begin position="906"/>
        <end position="1069"/>
    </location>
</feature>
<feature type="compositionally biased region" description="Basic and acidic residues" evidence="14">
    <location>
        <begin position="581"/>
        <end position="626"/>
    </location>
</feature>
<dbReference type="PANTHER" id="PTHR45923">
    <property type="entry name" value="PROTEIN SEY1"/>
    <property type="match status" value="1"/>
</dbReference>
<dbReference type="InterPro" id="IPR002130">
    <property type="entry name" value="Cyclophilin-type_PPIase_dom"/>
</dbReference>
<keyword evidence="9" id="KW-0697">Rotamase</keyword>
<sequence length="1095" mass="124997">MAAQGYAPAVLIRGDGSFNENIERHLNLDYENDRIGVVSVIGVQSSGKSTLMNRCFSTNFQEMDGSQGPQQTTRGIWIQKCSSPEGHRKILVLDTEGTDGRERGQEGIGAFERETTFFALAMSNVVIFNVKHDNINLNNGGSRSLLETMFQVMVRNFSTPRRVHIVIVIRDRPPKSPIEKLRERAIGNLHEIWNGIFTSLGANRPVLQDYLTIEVEALVDYVYEREQFESEVVGLRDRIFKLAQRNGYAPTEFIDLARKTWNATKNDRILNTEFKRRVTVDGVHCHNVKEEIIQSFGQNKEWLEIKEEVEFDVLILSKNFGKQVSSIIGTYLTQYDDATAQLHEQTRNEQRGQLIGQILREIEPTFRSLVHKQRAATTTNFVREIADKLTSLTTKPLVPDKHFTEFQNLVQGAHVEHANWNHLHEQLETLLTELDDFRRDGDAIYELLKKKEGNENSILKGIGMLSFKILFVIRGAGFTVDTGAVAAAPVVQGIVATLGSVEGVFFALGSFYTLMISLVSYFHGGKRFIEWRDRNNTREEYRKFQEQRTTNNREELGKSKEQKHDPTSKEEQKDLHKRHPSIIEEGRESSEHRESPDDEHPTIIEKHGEPQKQHSTLREELSKSQEQHLSISGEEQTELYKQSHEQHASIEGERREIDKQNPSIVEESKKPQDQRPPITEEHKASQEQHSTRRDEHKNFQDRYPNREEYYRESQEHPIRKERRESHEQYPAISKERRDSQNQRPTTEEKRRESHNLKTTPEEYDNRLFHRRRESLEQDKTPRSVAVGYDNRLPLQYTAGGRWEGHDPCQISEHDLAITSMSEEISNSSRGKSRITFTKDESKEKYNKQKREDKNDSRELSLSQPKRGISNFKDQLIKKSLFFVGALALAQAKQSYKDLKEVTHKVYFDVEIDGKHAGRVVMGLFGKAVPQTVENFRALCTGEKGIGRSGKPLHYKGSKFHRIIPSFIIQGGDFTLGDGRGGESIYGEKFADENFKLKHTGKGLLSMANVGPDTNGSQFFITTVTASRLDGRNVVFGKVLSGMDVVHKIEAQGRQNGAPKSKVVIADSGELPLSSKKLNDRAGLGFRTPASDLIAL</sequence>
<evidence type="ECO:0000256" key="10">
    <source>
        <dbReference type="ARBA" id="ARBA00023134"/>
    </source>
</evidence>
<keyword evidence="11 15" id="KW-0472">Membrane</keyword>
<dbReference type="AlphaFoldDB" id="A0AAV1D5N4"/>
<keyword evidence="19" id="KW-1185">Reference proteome</keyword>
<dbReference type="GO" id="GO:0003755">
    <property type="term" value="F:peptidyl-prolyl cis-trans isomerase activity"/>
    <property type="evidence" value="ECO:0007669"/>
    <property type="project" value="UniProtKB-KW"/>
</dbReference>
<evidence type="ECO:0000313" key="19">
    <source>
        <dbReference type="Proteomes" id="UP001161247"/>
    </source>
</evidence>
<dbReference type="Gene3D" id="2.40.100.10">
    <property type="entry name" value="Cyclophilin-like"/>
    <property type="match status" value="1"/>
</dbReference>
<feature type="transmembrane region" description="Helical" evidence="15">
    <location>
        <begin position="504"/>
        <end position="524"/>
    </location>
</feature>
<dbReference type="EMBL" id="OX459121">
    <property type="protein sequence ID" value="CAI9101952.1"/>
    <property type="molecule type" value="Genomic_DNA"/>
</dbReference>
<dbReference type="Gene3D" id="3.40.50.300">
    <property type="entry name" value="P-loop containing nucleotide triphosphate hydrolases"/>
    <property type="match status" value="1"/>
</dbReference>
<dbReference type="GO" id="GO:0005525">
    <property type="term" value="F:GTP binding"/>
    <property type="evidence" value="ECO:0007669"/>
    <property type="project" value="UniProtKB-KW"/>
</dbReference>
<evidence type="ECO:0000256" key="2">
    <source>
        <dbReference type="ARBA" id="ARBA00007365"/>
    </source>
</evidence>
<comment type="similarity">
    <text evidence="2">Belongs to the cyclophilin-type PPIase family.</text>
</comment>
<name>A0AAV1D5N4_OLDCO</name>
<proteinExistence type="inferred from homology"/>
<dbReference type="Pfam" id="PF20428">
    <property type="entry name" value="Sey1_3HB"/>
    <property type="match status" value="1"/>
</dbReference>
<organism evidence="18 19">
    <name type="scientific">Oldenlandia corymbosa var. corymbosa</name>
    <dbReference type="NCBI Taxonomy" id="529605"/>
    <lineage>
        <taxon>Eukaryota</taxon>
        <taxon>Viridiplantae</taxon>
        <taxon>Streptophyta</taxon>
        <taxon>Embryophyta</taxon>
        <taxon>Tracheophyta</taxon>
        <taxon>Spermatophyta</taxon>
        <taxon>Magnoliopsida</taxon>
        <taxon>eudicotyledons</taxon>
        <taxon>Gunneridae</taxon>
        <taxon>Pentapetalae</taxon>
        <taxon>asterids</taxon>
        <taxon>lamiids</taxon>
        <taxon>Gentianales</taxon>
        <taxon>Rubiaceae</taxon>
        <taxon>Rubioideae</taxon>
        <taxon>Spermacoceae</taxon>
        <taxon>Hedyotis-Oldenlandia complex</taxon>
        <taxon>Oldenlandia</taxon>
    </lineage>
</organism>
<dbReference type="FunFam" id="2.40.100.10:FF:000002">
    <property type="entry name" value="Peptidyl-prolyl cis-trans isomerase"/>
    <property type="match status" value="1"/>
</dbReference>
<gene>
    <name evidence="18" type="ORF">OLC1_LOCUS11408</name>
</gene>
<keyword evidence="5" id="KW-0547">Nucleotide-binding</keyword>
<dbReference type="InterPro" id="IPR027417">
    <property type="entry name" value="P-loop_NTPase"/>
</dbReference>
<comment type="similarity">
    <text evidence="13">Belongs to the TRAFAC class dynamin-like GTPase superfamily. GB1/RHD3 GTPase family.</text>
</comment>
<feature type="compositionally biased region" description="Basic and acidic residues" evidence="14">
    <location>
        <begin position="666"/>
        <end position="762"/>
    </location>
</feature>